<dbReference type="Proteomes" id="UP000321089">
    <property type="component" value="Unassembled WGS sequence"/>
</dbReference>
<dbReference type="GO" id="GO:0004111">
    <property type="term" value="F:creatine kinase activity"/>
    <property type="evidence" value="ECO:0007669"/>
    <property type="project" value="InterPro"/>
</dbReference>
<dbReference type="PANTHER" id="PTHR11547">
    <property type="entry name" value="ARGININE OR CREATINE KINASE"/>
    <property type="match status" value="1"/>
</dbReference>
<evidence type="ECO:0000256" key="3">
    <source>
        <dbReference type="ARBA" id="ARBA00022777"/>
    </source>
</evidence>
<dbReference type="Pfam" id="PF00217">
    <property type="entry name" value="ATP-gua_Ptrans"/>
    <property type="match status" value="1"/>
</dbReference>
<dbReference type="SUPFAM" id="SSF55931">
    <property type="entry name" value="Glutamine synthetase/guanido kinase"/>
    <property type="match status" value="1"/>
</dbReference>
<evidence type="ECO:0000313" key="12">
    <source>
        <dbReference type="Proteomes" id="UP000474042"/>
    </source>
</evidence>
<comment type="caution">
    <text evidence="9">The sequence shown here is derived from an EMBL/GenBank/DDBJ whole genome shotgun (WGS) entry which is preliminary data.</text>
</comment>
<feature type="binding site" evidence="5">
    <location>
        <begin position="16"/>
        <end position="20"/>
    </location>
    <ligand>
        <name>ATP</name>
        <dbReference type="ChEBI" id="CHEBI:30616"/>
    </ligand>
</feature>
<evidence type="ECO:0000256" key="1">
    <source>
        <dbReference type="ARBA" id="ARBA00022679"/>
    </source>
</evidence>
<feature type="binding site" evidence="5">
    <location>
        <begin position="195"/>
        <end position="200"/>
    </location>
    <ligand>
        <name>ATP</name>
        <dbReference type="ChEBI" id="CHEBI:30616"/>
    </ligand>
</feature>
<keyword evidence="3 5" id="KW-0418">Kinase</keyword>
<reference evidence="9 10" key="1">
    <citation type="submission" date="2016-01" db="EMBL/GenBank/DDBJ databases">
        <title>Characterization of the Clostridium difficile lineages that are prevalent in Hong Kong and China.</title>
        <authorList>
            <person name="Kwok J.S.-L."/>
            <person name="Lam W.-Y."/>
            <person name="Ip M."/>
            <person name="Chan T.-F."/>
            <person name="Hawkey P.M."/>
            <person name="Tsui S.K.-W."/>
        </authorList>
    </citation>
    <scope>NUCLEOTIDE SEQUENCE [LARGE SCALE GENOMIC DNA]</scope>
    <source>
        <strain evidence="9 10">300064</strain>
    </source>
</reference>
<sequence length="337" mass="38867">MDNWILNCNQNDIVINTKIQLSRNIEKIPFPEKLTVADGRKNVETIYNSIKDSFEGDDLELYEIWERDKRLFNEYLDKNLISDTLLKNSDKASFILNRDETMSIMINEEDHIKIQCVTSGLNLEEVLQNVVKIDEEIEKNVKYAFDEEFGYLTSRIENVGAAMKVQVLIHLPAITMSEEVENLSKRLNNKGLEIKGLYLEGSDSLGNIYIISNKASLGVTEENIICTMKEEVLRLIADEYKFREILTGKCKYELEDKIYRALAILQHAVLLDFKEALDLISKVRLGVELSLISVNKEKINKLIVNIKDSSIENISGRRLTEKEIKYERANIVRKLLI</sequence>
<dbReference type="RefSeq" id="WP_024038600.1">
    <property type="nucleotide sequence ID" value="NZ_BKBC01000061.1"/>
</dbReference>
<dbReference type="Proteomes" id="UP000474042">
    <property type="component" value="Unassembled WGS sequence"/>
</dbReference>
<evidence type="ECO:0000256" key="5">
    <source>
        <dbReference type="PROSITE-ProRule" id="PRU00843"/>
    </source>
</evidence>
<comment type="similarity">
    <text evidence="5">Belongs to the ATP:guanido phosphotransferase family.</text>
</comment>
<feature type="binding site" evidence="5">
    <location>
        <begin position="164"/>
        <end position="168"/>
    </location>
    <ligand>
        <name>ATP</name>
        <dbReference type="ChEBI" id="CHEBI:30616"/>
    </ligand>
</feature>
<protein>
    <submittedName>
        <fullName evidence="9">ATP--guanido phosphotransferase</fullName>
    </submittedName>
    <submittedName>
        <fullName evidence="7">Protein-arginine kinase</fullName>
    </submittedName>
</protein>
<dbReference type="PANTHER" id="PTHR11547:SF38">
    <property type="entry name" value="ARGININE KINASE 1-RELATED"/>
    <property type="match status" value="1"/>
</dbReference>
<dbReference type="InterPro" id="IPR000749">
    <property type="entry name" value="ATP-guanido_PTrfase"/>
</dbReference>
<evidence type="ECO:0000313" key="9">
    <source>
        <dbReference type="EMBL" id="PPV12732.1"/>
    </source>
</evidence>
<dbReference type="InterPro" id="IPR023660">
    <property type="entry name" value="Arg_Kinase"/>
</dbReference>
<evidence type="ECO:0000313" key="10">
    <source>
        <dbReference type="Proteomes" id="UP000238081"/>
    </source>
</evidence>
<keyword evidence="1 5" id="KW-0808">Transferase</keyword>
<dbReference type="GO" id="GO:0005615">
    <property type="term" value="C:extracellular space"/>
    <property type="evidence" value="ECO:0007669"/>
    <property type="project" value="TreeGrafter"/>
</dbReference>
<keyword evidence="2 5" id="KW-0547">Nucleotide-binding</keyword>
<reference evidence="8 12" key="3">
    <citation type="submission" date="2020-01" db="EMBL/GenBank/DDBJ databases">
        <title>Genome sequence of a 1,3-propanediol producer, Clostridium butyricum S3.</title>
        <authorList>
            <person name="Zhou J."/>
        </authorList>
    </citation>
    <scope>NUCLEOTIDE SEQUENCE [LARGE SCALE GENOMIC DNA]</scope>
    <source>
        <strain evidence="8 12">S3</strain>
    </source>
</reference>
<evidence type="ECO:0000313" key="7">
    <source>
        <dbReference type="EMBL" id="GEQ22802.1"/>
    </source>
</evidence>
<evidence type="ECO:0000256" key="2">
    <source>
        <dbReference type="ARBA" id="ARBA00022741"/>
    </source>
</evidence>
<dbReference type="PROSITE" id="PS51510">
    <property type="entry name" value="PHOSPHAGEN_KINASE_C"/>
    <property type="match status" value="1"/>
</dbReference>
<dbReference type="EMBL" id="BKBC01000061">
    <property type="protein sequence ID" value="GEQ22802.1"/>
    <property type="molecule type" value="Genomic_DNA"/>
</dbReference>
<evidence type="ECO:0000256" key="4">
    <source>
        <dbReference type="ARBA" id="ARBA00022840"/>
    </source>
</evidence>
<dbReference type="Proteomes" id="UP000238081">
    <property type="component" value="Unassembled WGS sequence"/>
</dbReference>
<reference evidence="7 11" key="2">
    <citation type="submission" date="2019-07" db="EMBL/GenBank/DDBJ databases">
        <title>Whole genome shotgun sequence of Clostridium butyricum NBRC 3858.</title>
        <authorList>
            <person name="Hosoyama A."/>
            <person name="Uohara A."/>
            <person name="Ohji S."/>
            <person name="Ichikawa N."/>
        </authorList>
    </citation>
    <scope>NUCLEOTIDE SEQUENCE [LARGE SCALE GENOMIC DNA]</scope>
    <source>
        <strain evidence="7 11">NBRC 3858</strain>
    </source>
</reference>
<dbReference type="InterPro" id="IPR022414">
    <property type="entry name" value="ATP-guanido_PTrfase_cat"/>
</dbReference>
<organism evidence="9 10">
    <name type="scientific">Clostridium butyricum</name>
    <dbReference type="NCBI Taxonomy" id="1492"/>
    <lineage>
        <taxon>Bacteria</taxon>
        <taxon>Bacillati</taxon>
        <taxon>Bacillota</taxon>
        <taxon>Clostridia</taxon>
        <taxon>Eubacteriales</taxon>
        <taxon>Clostridiaceae</taxon>
        <taxon>Clostridium</taxon>
    </lineage>
</organism>
<evidence type="ECO:0000313" key="11">
    <source>
        <dbReference type="Proteomes" id="UP000321089"/>
    </source>
</evidence>
<gene>
    <name evidence="7" type="primary">mcsB</name>
    <name evidence="9" type="ORF">AWN73_17910</name>
    <name evidence="7" type="ORF">CBU02nite_33080</name>
    <name evidence="8" type="ORF">GND98_014585</name>
</gene>
<accession>A0A2S7F714</accession>
<evidence type="ECO:0000313" key="8">
    <source>
        <dbReference type="EMBL" id="NAS19064.1"/>
    </source>
</evidence>
<comment type="caution">
    <text evidence="5">Lacks conserved residue(s) required for the propagation of feature annotation.</text>
</comment>
<feature type="domain" description="Phosphagen kinase C-terminal" evidence="6">
    <location>
        <begin position="13"/>
        <end position="242"/>
    </location>
</feature>
<dbReference type="Gene3D" id="3.30.590.10">
    <property type="entry name" value="Glutamine synthetase/guanido kinase, catalytic domain"/>
    <property type="match status" value="1"/>
</dbReference>
<dbReference type="GO" id="GO:0046314">
    <property type="term" value="P:phosphocreatine biosynthetic process"/>
    <property type="evidence" value="ECO:0007669"/>
    <property type="project" value="InterPro"/>
</dbReference>
<dbReference type="GO" id="GO:0005524">
    <property type="term" value="F:ATP binding"/>
    <property type="evidence" value="ECO:0007669"/>
    <property type="project" value="UniProtKB-UniRule"/>
</dbReference>
<evidence type="ECO:0000259" key="6">
    <source>
        <dbReference type="PROSITE" id="PS51510"/>
    </source>
</evidence>
<dbReference type="CDD" id="cd07930">
    <property type="entry name" value="bacterial_phosphagen_kinase"/>
    <property type="match status" value="1"/>
</dbReference>
<dbReference type="AlphaFoldDB" id="A0A2S7F714"/>
<dbReference type="EMBL" id="WOFV02000054">
    <property type="protein sequence ID" value="NAS19064.1"/>
    <property type="molecule type" value="Genomic_DNA"/>
</dbReference>
<dbReference type="EMBL" id="LRDH01000133">
    <property type="protein sequence ID" value="PPV12732.1"/>
    <property type="molecule type" value="Genomic_DNA"/>
</dbReference>
<dbReference type="InterPro" id="IPR014746">
    <property type="entry name" value="Gln_synth/guanido_kin_cat_dom"/>
</dbReference>
<keyword evidence="4 5" id="KW-0067">ATP-binding</keyword>
<name>A0A2S7F714_CLOBU</name>
<proteinExistence type="inferred from homology"/>